<proteinExistence type="predicted"/>
<keyword evidence="3" id="KW-1185">Reference proteome</keyword>
<protein>
    <submittedName>
        <fullName evidence="2">Retrovirus-related pol polyprotein from transposon TNT 1-94</fullName>
    </submittedName>
</protein>
<dbReference type="Proteomes" id="UP001151760">
    <property type="component" value="Unassembled WGS sequence"/>
</dbReference>
<dbReference type="SUPFAM" id="SSF57756">
    <property type="entry name" value="Retrovirus zinc finger-like domains"/>
    <property type="match status" value="1"/>
</dbReference>
<gene>
    <name evidence="2" type="ORF">Tco_0954902</name>
</gene>
<dbReference type="SMART" id="SM00343">
    <property type="entry name" value="ZnF_C2HC"/>
    <property type="match status" value="1"/>
</dbReference>
<name>A0ABQ5E5N1_9ASTR</name>
<dbReference type="Gene3D" id="4.10.60.10">
    <property type="entry name" value="Zinc finger, CCHC-type"/>
    <property type="match status" value="1"/>
</dbReference>
<sequence length="149" mass="16554">MDISQPHTLCSDSITHLKAYEPHAKKTLIEIGSSLTMVSKAVSTTTPATRDVLQSRTHATVHDGHIVTEPVQRKAPGNVGNTGARGKKVICYNCRGERHVARQCKEPKRKIDFKYFKDKALLLEAKEKGDELDVEAEAFLADVECLRNL</sequence>
<accession>A0ABQ5E5N1</accession>
<organism evidence="2 3">
    <name type="scientific">Tanacetum coccineum</name>
    <dbReference type="NCBI Taxonomy" id="301880"/>
    <lineage>
        <taxon>Eukaryota</taxon>
        <taxon>Viridiplantae</taxon>
        <taxon>Streptophyta</taxon>
        <taxon>Embryophyta</taxon>
        <taxon>Tracheophyta</taxon>
        <taxon>Spermatophyta</taxon>
        <taxon>Magnoliopsida</taxon>
        <taxon>eudicotyledons</taxon>
        <taxon>Gunneridae</taxon>
        <taxon>Pentapetalae</taxon>
        <taxon>asterids</taxon>
        <taxon>campanulids</taxon>
        <taxon>Asterales</taxon>
        <taxon>Asteraceae</taxon>
        <taxon>Asteroideae</taxon>
        <taxon>Anthemideae</taxon>
        <taxon>Anthemidinae</taxon>
        <taxon>Tanacetum</taxon>
    </lineage>
</organism>
<feature type="domain" description="CCHC-type" evidence="1">
    <location>
        <begin position="90"/>
        <end position="106"/>
    </location>
</feature>
<evidence type="ECO:0000313" key="3">
    <source>
        <dbReference type="Proteomes" id="UP001151760"/>
    </source>
</evidence>
<evidence type="ECO:0000313" key="2">
    <source>
        <dbReference type="EMBL" id="GJT46187.1"/>
    </source>
</evidence>
<dbReference type="EMBL" id="BQNB010015963">
    <property type="protein sequence ID" value="GJT46187.1"/>
    <property type="molecule type" value="Genomic_DNA"/>
</dbReference>
<evidence type="ECO:0000259" key="1">
    <source>
        <dbReference type="SMART" id="SM00343"/>
    </source>
</evidence>
<dbReference type="InterPro" id="IPR001878">
    <property type="entry name" value="Znf_CCHC"/>
</dbReference>
<dbReference type="InterPro" id="IPR036875">
    <property type="entry name" value="Znf_CCHC_sf"/>
</dbReference>
<comment type="caution">
    <text evidence="2">The sequence shown here is derived from an EMBL/GenBank/DDBJ whole genome shotgun (WGS) entry which is preliminary data.</text>
</comment>
<reference evidence="2" key="1">
    <citation type="journal article" date="2022" name="Int. J. Mol. Sci.">
        <title>Draft Genome of Tanacetum Coccineum: Genomic Comparison of Closely Related Tanacetum-Family Plants.</title>
        <authorList>
            <person name="Yamashiro T."/>
            <person name="Shiraishi A."/>
            <person name="Nakayama K."/>
            <person name="Satake H."/>
        </authorList>
    </citation>
    <scope>NUCLEOTIDE SEQUENCE</scope>
</reference>
<reference evidence="2" key="2">
    <citation type="submission" date="2022-01" db="EMBL/GenBank/DDBJ databases">
        <authorList>
            <person name="Yamashiro T."/>
            <person name="Shiraishi A."/>
            <person name="Satake H."/>
            <person name="Nakayama K."/>
        </authorList>
    </citation>
    <scope>NUCLEOTIDE SEQUENCE</scope>
</reference>